<keyword evidence="2" id="KW-1185">Reference proteome</keyword>
<evidence type="ECO:0000313" key="1">
    <source>
        <dbReference type="EMBL" id="MDC8784879.1"/>
    </source>
</evidence>
<sequence>MKLNARIFSARPLVLGVIAAVSSGCGVQALAQSQLPPVDVQGARSVAPREDVQARCADYGEAVKLSLARSIRDVDRNAEVRVDFRLEGNQLADVALAGGPMEFRSPLRHAIGKIQCVNDGQANQNFAFLVVFRPLRPGEDSEDQPVAVVKPLSSQVVARAE</sequence>
<dbReference type="RefSeq" id="WP_273596002.1">
    <property type="nucleotide sequence ID" value="NZ_JAQQXS010000005.1"/>
</dbReference>
<dbReference type="PROSITE" id="PS51257">
    <property type="entry name" value="PROKAR_LIPOPROTEIN"/>
    <property type="match status" value="1"/>
</dbReference>
<name>A0ABT5KPP6_9BURK</name>
<gene>
    <name evidence="1" type="ORF">PRZ01_06720</name>
</gene>
<organism evidence="1 2">
    <name type="scientific">Roseateles koreensis</name>
    <dbReference type="NCBI Taxonomy" id="2987526"/>
    <lineage>
        <taxon>Bacteria</taxon>
        <taxon>Pseudomonadati</taxon>
        <taxon>Pseudomonadota</taxon>
        <taxon>Betaproteobacteria</taxon>
        <taxon>Burkholderiales</taxon>
        <taxon>Sphaerotilaceae</taxon>
        <taxon>Roseateles</taxon>
    </lineage>
</organism>
<evidence type="ECO:0008006" key="3">
    <source>
        <dbReference type="Google" id="ProtNLM"/>
    </source>
</evidence>
<dbReference type="Proteomes" id="UP001219862">
    <property type="component" value="Unassembled WGS sequence"/>
</dbReference>
<reference evidence="1 2" key="1">
    <citation type="submission" date="2022-10" db="EMBL/GenBank/DDBJ databases">
        <title>paucibacter sp. hw8 Genome sequencing.</title>
        <authorList>
            <person name="Park S."/>
        </authorList>
    </citation>
    <scope>NUCLEOTIDE SEQUENCE [LARGE SCALE GENOMIC DNA]</scope>
    <source>
        <strain evidence="2">hw8</strain>
    </source>
</reference>
<dbReference type="EMBL" id="JAQQXS010000005">
    <property type="protein sequence ID" value="MDC8784879.1"/>
    <property type="molecule type" value="Genomic_DNA"/>
</dbReference>
<evidence type="ECO:0000313" key="2">
    <source>
        <dbReference type="Proteomes" id="UP001219862"/>
    </source>
</evidence>
<proteinExistence type="predicted"/>
<protein>
    <recommendedName>
        <fullName evidence="3">Lipoprotein</fullName>
    </recommendedName>
</protein>
<accession>A0ABT5KPP6</accession>
<comment type="caution">
    <text evidence="1">The sequence shown here is derived from an EMBL/GenBank/DDBJ whole genome shotgun (WGS) entry which is preliminary data.</text>
</comment>